<proteinExistence type="predicted"/>
<sequence length="23" mass="2523">MCQSVPKCVVFSNLNALAHFGTR</sequence>
<dbReference type="AlphaFoldDB" id="A0A232EQD2"/>
<evidence type="ECO:0000313" key="1">
    <source>
        <dbReference type="EMBL" id="OXU20564.1"/>
    </source>
</evidence>
<organism evidence="1 2">
    <name type="scientific">Trichomalopsis sarcophagae</name>
    <dbReference type="NCBI Taxonomy" id="543379"/>
    <lineage>
        <taxon>Eukaryota</taxon>
        <taxon>Metazoa</taxon>
        <taxon>Ecdysozoa</taxon>
        <taxon>Arthropoda</taxon>
        <taxon>Hexapoda</taxon>
        <taxon>Insecta</taxon>
        <taxon>Pterygota</taxon>
        <taxon>Neoptera</taxon>
        <taxon>Endopterygota</taxon>
        <taxon>Hymenoptera</taxon>
        <taxon>Apocrita</taxon>
        <taxon>Proctotrupomorpha</taxon>
        <taxon>Chalcidoidea</taxon>
        <taxon>Pteromalidae</taxon>
        <taxon>Pteromalinae</taxon>
        <taxon>Trichomalopsis</taxon>
    </lineage>
</organism>
<name>A0A232EQD2_9HYME</name>
<evidence type="ECO:0000313" key="2">
    <source>
        <dbReference type="Proteomes" id="UP000215335"/>
    </source>
</evidence>
<dbReference type="EMBL" id="NNAY01002785">
    <property type="protein sequence ID" value="OXU20564.1"/>
    <property type="molecule type" value="Genomic_DNA"/>
</dbReference>
<dbReference type="Proteomes" id="UP000215335">
    <property type="component" value="Unassembled WGS sequence"/>
</dbReference>
<gene>
    <name evidence="1" type="ORF">TSAR_009116</name>
</gene>
<keyword evidence="2" id="KW-1185">Reference proteome</keyword>
<protein>
    <submittedName>
        <fullName evidence="1">Uncharacterized protein</fullName>
    </submittedName>
</protein>
<accession>A0A232EQD2</accession>
<comment type="caution">
    <text evidence="1">The sequence shown here is derived from an EMBL/GenBank/DDBJ whole genome shotgun (WGS) entry which is preliminary data.</text>
</comment>
<reference evidence="1 2" key="1">
    <citation type="journal article" date="2017" name="Curr. Biol.">
        <title>The Evolution of Venom by Co-option of Single-Copy Genes.</title>
        <authorList>
            <person name="Martinson E.O."/>
            <person name="Mrinalini"/>
            <person name="Kelkar Y.D."/>
            <person name="Chang C.H."/>
            <person name="Werren J.H."/>
        </authorList>
    </citation>
    <scope>NUCLEOTIDE SEQUENCE [LARGE SCALE GENOMIC DNA]</scope>
    <source>
        <strain evidence="1 2">Alberta</strain>
        <tissue evidence="1">Whole body</tissue>
    </source>
</reference>